<organism evidence="2 3">
    <name type="scientific">Channa striata</name>
    <name type="common">Snakehead murrel</name>
    <name type="synonym">Ophicephalus striatus</name>
    <dbReference type="NCBI Taxonomy" id="64152"/>
    <lineage>
        <taxon>Eukaryota</taxon>
        <taxon>Metazoa</taxon>
        <taxon>Chordata</taxon>
        <taxon>Craniata</taxon>
        <taxon>Vertebrata</taxon>
        <taxon>Euteleostomi</taxon>
        <taxon>Actinopterygii</taxon>
        <taxon>Neopterygii</taxon>
        <taxon>Teleostei</taxon>
        <taxon>Neoteleostei</taxon>
        <taxon>Acanthomorphata</taxon>
        <taxon>Anabantaria</taxon>
        <taxon>Anabantiformes</taxon>
        <taxon>Channoidei</taxon>
        <taxon>Channidae</taxon>
        <taxon>Channa</taxon>
    </lineage>
</organism>
<dbReference type="AlphaFoldDB" id="A0AA88IGJ9"/>
<dbReference type="Proteomes" id="UP001187415">
    <property type="component" value="Unassembled WGS sequence"/>
</dbReference>
<name>A0AA88IGJ9_CHASR</name>
<proteinExistence type="predicted"/>
<feature type="region of interest" description="Disordered" evidence="1">
    <location>
        <begin position="195"/>
        <end position="260"/>
    </location>
</feature>
<feature type="region of interest" description="Disordered" evidence="1">
    <location>
        <begin position="146"/>
        <end position="173"/>
    </location>
</feature>
<feature type="compositionally biased region" description="Basic and acidic residues" evidence="1">
    <location>
        <begin position="21"/>
        <end position="31"/>
    </location>
</feature>
<reference evidence="2" key="1">
    <citation type="submission" date="2023-07" db="EMBL/GenBank/DDBJ databases">
        <title>Chromosome-level Genome Assembly of Striped Snakehead (Channa striata).</title>
        <authorList>
            <person name="Liu H."/>
        </authorList>
    </citation>
    <scope>NUCLEOTIDE SEQUENCE</scope>
    <source>
        <strain evidence="2">Gz</strain>
        <tissue evidence="2">Muscle</tissue>
    </source>
</reference>
<evidence type="ECO:0000313" key="2">
    <source>
        <dbReference type="EMBL" id="KAK2814220.1"/>
    </source>
</evidence>
<protein>
    <submittedName>
        <fullName evidence="2">Uncharacterized protein</fullName>
    </submittedName>
</protein>
<feature type="compositionally biased region" description="Basic and acidic residues" evidence="1">
    <location>
        <begin position="63"/>
        <end position="77"/>
    </location>
</feature>
<sequence length="260" mass="28939">MYLPEGIPREVEEMYQEYHRTWSPDRFRSERPSATGARVLDEPSLEEPPQGPDPAELIEGGMPDDRPGPSRGDRDQQAEPLSDSDLGNEAQRARISRANRMRWKSRGLTKEEREASNRAPFHKMTYLVSEDIRTLRKPPLVRRVHASRDYVSHPSQGLPKPRRAGIWDEQDTRGPGDVVILTLSAAERAYRLSVGAGAENSSGRGGSRRNLTGSRARVTTPRGELQDAELPDGRAGLPHAEPLSNPTGLLAHGDRHRQPA</sequence>
<evidence type="ECO:0000256" key="1">
    <source>
        <dbReference type="SAM" id="MobiDB-lite"/>
    </source>
</evidence>
<gene>
    <name evidence="2" type="ORF">Q5P01_000667</name>
</gene>
<keyword evidence="3" id="KW-1185">Reference proteome</keyword>
<dbReference type="EMBL" id="JAUPFM010000074">
    <property type="protein sequence ID" value="KAK2814220.1"/>
    <property type="molecule type" value="Genomic_DNA"/>
</dbReference>
<feature type="compositionally biased region" description="Basic residues" evidence="1">
    <location>
        <begin position="94"/>
        <end position="107"/>
    </location>
</feature>
<evidence type="ECO:0000313" key="3">
    <source>
        <dbReference type="Proteomes" id="UP001187415"/>
    </source>
</evidence>
<comment type="caution">
    <text evidence="2">The sequence shown here is derived from an EMBL/GenBank/DDBJ whole genome shotgun (WGS) entry which is preliminary data.</text>
</comment>
<accession>A0AA88IGJ9</accession>
<feature type="region of interest" description="Disordered" evidence="1">
    <location>
        <begin position="21"/>
        <end position="117"/>
    </location>
</feature>